<organism evidence="1 2">
    <name type="scientific">Rhododendron molle</name>
    <name type="common">Chinese azalea</name>
    <name type="synonym">Azalea mollis</name>
    <dbReference type="NCBI Taxonomy" id="49168"/>
    <lineage>
        <taxon>Eukaryota</taxon>
        <taxon>Viridiplantae</taxon>
        <taxon>Streptophyta</taxon>
        <taxon>Embryophyta</taxon>
        <taxon>Tracheophyta</taxon>
        <taxon>Spermatophyta</taxon>
        <taxon>Magnoliopsida</taxon>
        <taxon>eudicotyledons</taxon>
        <taxon>Gunneridae</taxon>
        <taxon>Pentapetalae</taxon>
        <taxon>asterids</taxon>
        <taxon>Ericales</taxon>
        <taxon>Ericaceae</taxon>
        <taxon>Ericoideae</taxon>
        <taxon>Rhodoreae</taxon>
        <taxon>Rhododendron</taxon>
    </lineage>
</organism>
<comment type="caution">
    <text evidence="1">The sequence shown here is derived from an EMBL/GenBank/DDBJ whole genome shotgun (WGS) entry which is preliminary data.</text>
</comment>
<evidence type="ECO:0000313" key="2">
    <source>
        <dbReference type="Proteomes" id="UP001062846"/>
    </source>
</evidence>
<sequence length="690" mass="77220">MSSSKASPSAACFRSEQPPVDHAMAGMQVMNPAPKELLSVIDSLKKQIAADRCLFIEKRMEENRLKLVDVSTHLFKLSLERRNDTVIGIDKSIDLLTKRQKDAIDMQNGIDITNGDMDSSSSQEDCHASSAILLGSSIAVKNAVRPIKLTEVKRLPPYTTWIFLDRNQRMTEDQSVVGRRRIYYDQNGGEALICSDSEEEIIEEEEKKEFVDSEDYILRMTINEVGLSDTALDALAQCFSRKPCEIKVFDCRLHGCSQDLVFQAENTLPGSCANDENVPCGPLCYKLVLNSGCNATITSPMQTNSQEKPVPSSDGTGALISGIKSLGPSVRRREKSCQSESASSNAKNMSESSDSEARPKRQKKMVASDSDTLGSRDMKLRSTSRKENEDASSSQKLKSSSAGKACRKDSTIVDGQKNVQREVPYGSSNEIISNRPACRDDTLRKEELVGENICKQVTSDRKSWKPMEKALYEKGVEIFGRKSCLIARNLMNGMKTCSEVFQYMNCSENGIFSRAGDGADSLLDGFSKVDCNDTMSNKVRRRSRFLRRRGKVRRLKYSWKSAGYHSMRKRISERKDLPCRQYNPCGCQSSCGKECPCLVNETCCEKYCGVNIKKKTRVLAMVVVCLFFMTMLALMCMSHLHGWIANNSVGKHEYLGEYTGELISHREADKRGKIYDRENSSFLFNLNDQA</sequence>
<protein>
    <submittedName>
        <fullName evidence="1">Uncharacterized protein</fullName>
    </submittedName>
</protein>
<name>A0ACC0MMK8_RHOML</name>
<gene>
    <name evidence="1" type="ORF">RHMOL_Rhmol08G0115300</name>
</gene>
<proteinExistence type="predicted"/>
<accession>A0ACC0MMK8</accession>
<keyword evidence="2" id="KW-1185">Reference proteome</keyword>
<reference evidence="1" key="1">
    <citation type="submission" date="2022-02" db="EMBL/GenBank/DDBJ databases">
        <title>Plant Genome Project.</title>
        <authorList>
            <person name="Zhang R.-G."/>
        </authorList>
    </citation>
    <scope>NUCLEOTIDE SEQUENCE</scope>
    <source>
        <strain evidence="1">AT1</strain>
    </source>
</reference>
<dbReference type="Proteomes" id="UP001062846">
    <property type="component" value="Chromosome 8"/>
</dbReference>
<evidence type="ECO:0000313" key="1">
    <source>
        <dbReference type="EMBL" id="KAI8542129.1"/>
    </source>
</evidence>
<dbReference type="EMBL" id="CM046395">
    <property type="protein sequence ID" value="KAI8542129.1"/>
    <property type="molecule type" value="Genomic_DNA"/>
</dbReference>